<comment type="caution">
    <text evidence="12">The sequence shown here is derived from an EMBL/GenBank/DDBJ whole genome shotgun (WGS) entry which is preliminary data.</text>
</comment>
<evidence type="ECO:0000256" key="10">
    <source>
        <dbReference type="SAM" id="Phobius"/>
    </source>
</evidence>
<dbReference type="SMART" id="SM00052">
    <property type="entry name" value="EAL"/>
    <property type="match status" value="1"/>
</dbReference>
<comment type="catalytic activity">
    <reaction evidence="9">
        <text>3',3'-c-di-GMP + H2O = 5'-phosphoguanylyl(3'-&gt;5')guanosine + H(+)</text>
        <dbReference type="Rhea" id="RHEA:24902"/>
        <dbReference type="ChEBI" id="CHEBI:15377"/>
        <dbReference type="ChEBI" id="CHEBI:15378"/>
        <dbReference type="ChEBI" id="CHEBI:58754"/>
        <dbReference type="ChEBI" id="CHEBI:58805"/>
        <dbReference type="EC" id="3.1.4.52"/>
    </reaction>
</comment>
<dbReference type="InterPro" id="IPR035919">
    <property type="entry name" value="EAL_sf"/>
</dbReference>
<keyword evidence="4" id="KW-0973">c-di-GMP</keyword>
<feature type="domain" description="EAL" evidence="11">
    <location>
        <begin position="276"/>
        <end position="529"/>
    </location>
</feature>
<dbReference type="Proteomes" id="UP001226867">
    <property type="component" value="Unassembled WGS sequence"/>
</dbReference>
<keyword evidence="7 10" id="KW-1133">Transmembrane helix</keyword>
<evidence type="ECO:0000259" key="11">
    <source>
        <dbReference type="PROSITE" id="PS50883"/>
    </source>
</evidence>
<evidence type="ECO:0000256" key="2">
    <source>
        <dbReference type="ARBA" id="ARBA00012282"/>
    </source>
</evidence>
<dbReference type="RefSeq" id="WP_307689707.1">
    <property type="nucleotide sequence ID" value="NZ_JAUSRO010000006.1"/>
</dbReference>
<dbReference type="SUPFAM" id="SSF141868">
    <property type="entry name" value="EAL domain-like"/>
    <property type="match status" value="1"/>
</dbReference>
<feature type="transmembrane region" description="Helical" evidence="10">
    <location>
        <begin position="252"/>
        <end position="272"/>
    </location>
</feature>
<dbReference type="CDD" id="cd01948">
    <property type="entry name" value="EAL"/>
    <property type="match status" value="1"/>
</dbReference>
<sequence length="539" mass="58705">MILPAIDLRSKLANVALLFASAMVITACMLLAAHMAELRGRHDSAEGATRIVAEVLRKAQASSADVDAIINIVSRTPVHADACSEQGMLRLRQADAASLFASAVGRIQNGRLMCSSLGLYGPGLLLDAATTVSSTGLRIHTGMSLPGMEGHKYLAAERDGVIVFIDEAVTLDIFRTAPDVALGMFLRTEHRRLIGRGDFNPAWASSMAQQTSATFVDGDYVVAMHATPEHDVVAYVAFPRPRTQTRIDEARLFLLPIGALFGVVLSACLWLLSRLYVQKAADFRYALQSPQVFMQYQPIVDLRSGRCIGAEALMRWQRGKRMVPPDHFIAAAEKAGFIERVTERVVQLVARDAAVFLHEHPDFHISINLSAADLSSGRTVSMLANMLERTGLPPQSFWVEATERGFLESTDVMQVIDDIRTVGLRVAIDDFGTGYSSLAFLSSFRLDVLKIDKRFVDAIGVAGIGTGDKVVTMVIDLARTLGLEVVAEGVETEAQAHFLRERGVQYAQGWLFGRPQSVDALRKLVAAWLPSQAPLATST</sequence>
<dbReference type="PANTHER" id="PTHR33121:SF60">
    <property type="entry name" value="CYCLIC DI-GMP PHOSPHODIESTERASE PDEC-RELATED"/>
    <property type="match status" value="1"/>
</dbReference>
<evidence type="ECO:0000256" key="3">
    <source>
        <dbReference type="ARBA" id="ARBA00022475"/>
    </source>
</evidence>
<proteinExistence type="predicted"/>
<evidence type="ECO:0000313" key="12">
    <source>
        <dbReference type="EMBL" id="MDP9899884.1"/>
    </source>
</evidence>
<keyword evidence="13" id="KW-1185">Reference proteome</keyword>
<dbReference type="InterPro" id="IPR050706">
    <property type="entry name" value="Cyclic-di-GMP_PDE-like"/>
</dbReference>
<feature type="transmembrane region" description="Helical" evidence="10">
    <location>
        <begin position="12"/>
        <end position="33"/>
    </location>
</feature>
<evidence type="ECO:0000256" key="1">
    <source>
        <dbReference type="ARBA" id="ARBA00004651"/>
    </source>
</evidence>
<dbReference type="Gene3D" id="3.20.20.450">
    <property type="entry name" value="EAL domain"/>
    <property type="match status" value="1"/>
</dbReference>
<evidence type="ECO:0000256" key="5">
    <source>
        <dbReference type="ARBA" id="ARBA00022692"/>
    </source>
</evidence>
<evidence type="ECO:0000256" key="7">
    <source>
        <dbReference type="ARBA" id="ARBA00022989"/>
    </source>
</evidence>
<evidence type="ECO:0000256" key="8">
    <source>
        <dbReference type="ARBA" id="ARBA00023136"/>
    </source>
</evidence>
<keyword evidence="8 10" id="KW-0472">Membrane</keyword>
<keyword evidence="6" id="KW-0378">Hydrolase</keyword>
<reference evidence="12 13" key="1">
    <citation type="submission" date="2023-07" db="EMBL/GenBank/DDBJ databases">
        <title>Sorghum-associated microbial communities from plants grown in Nebraska, USA.</title>
        <authorList>
            <person name="Schachtman D."/>
        </authorList>
    </citation>
    <scope>NUCLEOTIDE SEQUENCE [LARGE SCALE GENOMIC DNA]</scope>
    <source>
        <strain evidence="12 13">DS1607</strain>
    </source>
</reference>
<keyword evidence="3" id="KW-1003">Cell membrane</keyword>
<accession>A0ABT9S7L4</accession>
<dbReference type="EC" id="3.1.4.52" evidence="2"/>
<keyword evidence="5 10" id="KW-0812">Transmembrane</keyword>
<protein>
    <recommendedName>
        <fullName evidence="2">cyclic-guanylate-specific phosphodiesterase</fullName>
        <ecNumber evidence="2">3.1.4.52</ecNumber>
    </recommendedName>
</protein>
<evidence type="ECO:0000256" key="4">
    <source>
        <dbReference type="ARBA" id="ARBA00022636"/>
    </source>
</evidence>
<dbReference type="Pfam" id="PF00563">
    <property type="entry name" value="EAL"/>
    <property type="match status" value="1"/>
</dbReference>
<gene>
    <name evidence="12" type="ORF">J2W36_002135</name>
</gene>
<evidence type="ECO:0000313" key="13">
    <source>
        <dbReference type="Proteomes" id="UP001226867"/>
    </source>
</evidence>
<comment type="subcellular location">
    <subcellularLocation>
        <location evidence="1">Cell membrane</location>
        <topology evidence="1">Multi-pass membrane protein</topology>
    </subcellularLocation>
</comment>
<dbReference type="PANTHER" id="PTHR33121">
    <property type="entry name" value="CYCLIC DI-GMP PHOSPHODIESTERASE PDEF"/>
    <property type="match status" value="1"/>
</dbReference>
<dbReference type="Pfam" id="PF12792">
    <property type="entry name" value="CSS-motif"/>
    <property type="match status" value="1"/>
</dbReference>
<evidence type="ECO:0000256" key="6">
    <source>
        <dbReference type="ARBA" id="ARBA00022801"/>
    </source>
</evidence>
<name>A0ABT9S7L4_9BURK</name>
<dbReference type="EMBL" id="JAUSRO010000006">
    <property type="protein sequence ID" value="MDP9899884.1"/>
    <property type="molecule type" value="Genomic_DNA"/>
</dbReference>
<dbReference type="PROSITE" id="PS50883">
    <property type="entry name" value="EAL"/>
    <property type="match status" value="1"/>
</dbReference>
<dbReference type="InterPro" id="IPR024744">
    <property type="entry name" value="CSS-motif_dom"/>
</dbReference>
<dbReference type="InterPro" id="IPR001633">
    <property type="entry name" value="EAL_dom"/>
</dbReference>
<organism evidence="12 13">
    <name type="scientific">Variovorax ginsengisoli</name>
    <dbReference type="NCBI Taxonomy" id="363844"/>
    <lineage>
        <taxon>Bacteria</taxon>
        <taxon>Pseudomonadati</taxon>
        <taxon>Pseudomonadota</taxon>
        <taxon>Betaproteobacteria</taxon>
        <taxon>Burkholderiales</taxon>
        <taxon>Comamonadaceae</taxon>
        <taxon>Variovorax</taxon>
    </lineage>
</organism>
<evidence type="ECO:0000256" key="9">
    <source>
        <dbReference type="ARBA" id="ARBA00034290"/>
    </source>
</evidence>